<dbReference type="RefSeq" id="WP_192808275.1">
    <property type="nucleotide sequence ID" value="NZ_JBBWYZ010000037.1"/>
</dbReference>
<dbReference type="Proteomes" id="UP001387447">
    <property type="component" value="Unassembled WGS sequence"/>
</dbReference>
<dbReference type="EMBL" id="JBBWYZ010000037">
    <property type="protein sequence ID" value="MEK9515309.1"/>
    <property type="molecule type" value="Genomic_DNA"/>
</dbReference>
<keyword evidence="2" id="KW-1185">Reference proteome</keyword>
<name>A0ABU9ETK7_LIMFS</name>
<evidence type="ECO:0000313" key="2">
    <source>
        <dbReference type="Proteomes" id="UP001387447"/>
    </source>
</evidence>
<proteinExistence type="predicted"/>
<evidence type="ECO:0000313" key="1">
    <source>
        <dbReference type="EMBL" id="MEK9515309.1"/>
    </source>
</evidence>
<comment type="caution">
    <text evidence="1">The sequence shown here is derived from an EMBL/GenBank/DDBJ whole genome shotgun (WGS) entry which is preliminary data.</text>
</comment>
<protein>
    <submittedName>
        <fullName evidence="1">Uncharacterized protein</fullName>
    </submittedName>
</protein>
<sequence length="47" mass="4509">MAGSHPSLAEGELYGLRTGAIATSANIAGYGGSKGGCGLGVGGWRSL</sequence>
<gene>
    <name evidence="1" type="ORF">AAEJ74_27785</name>
</gene>
<accession>A0ABU9ETK7</accession>
<organism evidence="1 2">
    <name type="scientific">Limnospira fusiformis PMC 851.14</name>
    <dbReference type="NCBI Taxonomy" id="2219512"/>
    <lineage>
        <taxon>Bacteria</taxon>
        <taxon>Bacillati</taxon>
        <taxon>Cyanobacteriota</taxon>
        <taxon>Cyanophyceae</taxon>
        <taxon>Oscillatoriophycideae</taxon>
        <taxon>Oscillatoriales</taxon>
        <taxon>Sirenicapillariaceae</taxon>
        <taxon>Limnospira</taxon>
    </lineage>
</organism>
<reference evidence="1 2" key="1">
    <citation type="journal article" date="2024" name="Front. Microbiol.">
        <title>Transcriptomic insights into the dominance of two phototrophs throughout the water column of a tropical hypersaline-alkaline crater lake (Dziani Dzaha, Mayotte).</title>
        <authorList>
            <person name="Duperron S."/>
            <person name="Halary S."/>
            <person name="Bouly J.-P."/>
            <person name="Roussel T."/>
            <person name="Hugoni M."/>
            <person name="Bruto M."/>
            <person name="Oger P."/>
            <person name="Duval C."/>
            <person name="Woo A."/>
            <person name="Jezequiel D."/>
            <person name="Ader M."/>
            <person name="Leboulanger C."/>
            <person name="Agogue H."/>
            <person name="Grossi V."/>
            <person name="Trousselier M."/>
            <person name="Bernard C."/>
        </authorList>
    </citation>
    <scope>NUCLEOTIDE SEQUENCE [LARGE SCALE GENOMIC DNA]</scope>
    <source>
        <strain evidence="1 2">PMC 851.14</strain>
    </source>
</reference>